<dbReference type="InterPro" id="IPR033985">
    <property type="entry name" value="SusD-like_N"/>
</dbReference>
<evidence type="ECO:0000256" key="2">
    <source>
        <dbReference type="ARBA" id="ARBA00006275"/>
    </source>
</evidence>
<dbReference type="Gene3D" id="1.25.40.390">
    <property type="match status" value="1"/>
</dbReference>
<comment type="subcellular location">
    <subcellularLocation>
        <location evidence="1">Cell outer membrane</location>
    </subcellularLocation>
</comment>
<dbReference type="InterPro" id="IPR011990">
    <property type="entry name" value="TPR-like_helical_dom_sf"/>
</dbReference>
<dbReference type="EMBL" id="VCEI01000025">
    <property type="protein sequence ID" value="TLU92073.1"/>
    <property type="molecule type" value="Genomic_DNA"/>
</dbReference>
<evidence type="ECO:0000259" key="7">
    <source>
        <dbReference type="Pfam" id="PF14322"/>
    </source>
</evidence>
<feature type="domain" description="SusD-like N-terminal" evidence="7">
    <location>
        <begin position="24"/>
        <end position="220"/>
    </location>
</feature>
<evidence type="ECO:0000259" key="6">
    <source>
        <dbReference type="Pfam" id="PF07980"/>
    </source>
</evidence>
<evidence type="ECO:0000256" key="5">
    <source>
        <dbReference type="ARBA" id="ARBA00023237"/>
    </source>
</evidence>
<dbReference type="AlphaFoldDB" id="A0A5R9KB65"/>
<dbReference type="InterPro" id="IPR012944">
    <property type="entry name" value="SusD_RagB_dom"/>
</dbReference>
<protein>
    <submittedName>
        <fullName evidence="8">RagB/SusD family nutrient uptake outer membrane protein</fullName>
    </submittedName>
</protein>
<evidence type="ECO:0000256" key="4">
    <source>
        <dbReference type="ARBA" id="ARBA00023136"/>
    </source>
</evidence>
<feature type="domain" description="RagB/SusD" evidence="6">
    <location>
        <begin position="331"/>
        <end position="514"/>
    </location>
</feature>
<keyword evidence="5" id="KW-0998">Cell outer membrane</keyword>
<organism evidence="8 9">
    <name type="scientific">Dyadobacter sediminis</name>
    <dbReference type="NCBI Taxonomy" id="1493691"/>
    <lineage>
        <taxon>Bacteria</taxon>
        <taxon>Pseudomonadati</taxon>
        <taxon>Bacteroidota</taxon>
        <taxon>Cytophagia</taxon>
        <taxon>Cytophagales</taxon>
        <taxon>Spirosomataceae</taxon>
        <taxon>Dyadobacter</taxon>
    </lineage>
</organism>
<dbReference type="Pfam" id="PF14322">
    <property type="entry name" value="SusD-like_3"/>
    <property type="match status" value="1"/>
</dbReference>
<keyword evidence="3" id="KW-0732">Signal</keyword>
<sequence length="514" mass="58090">MKPFGLIKPVIIAWVMCSACDRNLDVKPTRELESEYFSDEERMQRGVLAVYAKITDLYGYNANTPSHKLWLLPGDDLMSNNPRQMDNFKGLNGSDADVNFIWNRLYQLNTRANTMLEVIDENTGVYKNKTMADQNKGEMLFLRSWSFYKLWSWWGKAPVITERVRSLSGIYYNPSQGTEMLDRAIADLESAAELLPATWPLTESGRVTKDAANGLLVKCYVTKACFNGKNAQDYQKAIAAFERISGSRKLTSHFGENFDYRSENNEESLFEFQASLKTAENPWLDNDFTDAVGTMGAFYKHFENNFTNQGTIVGPTSKLVNLFEAGDPRIAETFVKDTSGAFSFNGGYQMVKYINGERGKYAGIANINSINNTRILRLADVKLLAAEAYLQTNQLTKALEQVNDIRLRARRSTSNGTPAAVPANLSTVTMQHIMDERMRELAGEEGIRWNDLKRWHKAGFIHLGSWKKTDFGMGPQYDETLWGFDVAVHLLMPIPIAEMDSNPEMLKSGQNPGY</sequence>
<keyword evidence="9" id="KW-1185">Reference proteome</keyword>
<dbReference type="SUPFAM" id="SSF48452">
    <property type="entry name" value="TPR-like"/>
    <property type="match status" value="1"/>
</dbReference>
<dbReference type="Pfam" id="PF07980">
    <property type="entry name" value="SusD_RagB"/>
    <property type="match status" value="1"/>
</dbReference>
<evidence type="ECO:0000256" key="1">
    <source>
        <dbReference type="ARBA" id="ARBA00004442"/>
    </source>
</evidence>
<keyword evidence="4" id="KW-0472">Membrane</keyword>
<dbReference type="OrthoDB" id="9792139at2"/>
<name>A0A5R9KB65_9BACT</name>
<gene>
    <name evidence="8" type="ORF">FEM55_15090</name>
</gene>
<proteinExistence type="inferred from homology"/>
<evidence type="ECO:0000313" key="9">
    <source>
        <dbReference type="Proteomes" id="UP000309788"/>
    </source>
</evidence>
<dbReference type="GO" id="GO:0009279">
    <property type="term" value="C:cell outer membrane"/>
    <property type="evidence" value="ECO:0007669"/>
    <property type="project" value="UniProtKB-SubCell"/>
</dbReference>
<comment type="caution">
    <text evidence="8">The sequence shown here is derived from an EMBL/GenBank/DDBJ whole genome shotgun (WGS) entry which is preliminary data.</text>
</comment>
<evidence type="ECO:0000313" key="8">
    <source>
        <dbReference type="EMBL" id="TLU92073.1"/>
    </source>
</evidence>
<dbReference type="Proteomes" id="UP000309788">
    <property type="component" value="Unassembled WGS sequence"/>
</dbReference>
<dbReference type="RefSeq" id="WP_138282182.1">
    <property type="nucleotide sequence ID" value="NZ_BMGE01000003.1"/>
</dbReference>
<reference evidence="8 9" key="1">
    <citation type="submission" date="2019-05" db="EMBL/GenBank/DDBJ databases">
        <authorList>
            <person name="Qu J.-H."/>
        </authorList>
    </citation>
    <scope>NUCLEOTIDE SEQUENCE [LARGE SCALE GENOMIC DNA]</scope>
    <source>
        <strain evidence="8 9">Z12</strain>
    </source>
</reference>
<evidence type="ECO:0000256" key="3">
    <source>
        <dbReference type="ARBA" id="ARBA00022729"/>
    </source>
</evidence>
<comment type="similarity">
    <text evidence="2">Belongs to the SusD family.</text>
</comment>
<accession>A0A5R9KB65</accession>